<keyword evidence="6" id="KW-1185">Reference proteome</keyword>
<proteinExistence type="inferred from homology"/>
<name>A0ABY5Y1S5_9BACT</name>
<dbReference type="PANTHER" id="PTHR43567">
    <property type="entry name" value="FLAVOREDOXIN-RELATED-RELATED"/>
    <property type="match status" value="1"/>
</dbReference>
<comment type="similarity">
    <text evidence="3">Belongs to the flavoredoxin family.</text>
</comment>
<dbReference type="Proteomes" id="UP001058120">
    <property type="component" value="Chromosome"/>
</dbReference>
<evidence type="ECO:0000313" key="6">
    <source>
        <dbReference type="Proteomes" id="UP001058120"/>
    </source>
</evidence>
<organism evidence="5 6">
    <name type="scientific">Taurinivorans muris</name>
    <dbReference type="NCBI Taxonomy" id="2787751"/>
    <lineage>
        <taxon>Bacteria</taxon>
        <taxon>Pseudomonadati</taxon>
        <taxon>Thermodesulfobacteriota</taxon>
        <taxon>Desulfovibrionia</taxon>
        <taxon>Desulfovibrionales</taxon>
        <taxon>Desulfovibrionaceae</taxon>
        <taxon>Taurinivorans</taxon>
    </lineage>
</organism>
<gene>
    <name evidence="5" type="ORF">JBF11_01420</name>
</gene>
<accession>A0ABY5Y1S5</accession>
<dbReference type="InterPro" id="IPR002563">
    <property type="entry name" value="Flavin_Rdtase-like_dom"/>
</dbReference>
<evidence type="ECO:0000256" key="3">
    <source>
        <dbReference type="ARBA" id="ARBA00038054"/>
    </source>
</evidence>
<dbReference type="EMBL" id="CP065938">
    <property type="protein sequence ID" value="UWX06010.1"/>
    <property type="molecule type" value="Genomic_DNA"/>
</dbReference>
<dbReference type="RefSeq" id="WP_334315607.1">
    <property type="nucleotide sequence ID" value="NZ_CP065938.1"/>
</dbReference>
<dbReference type="InterPro" id="IPR052174">
    <property type="entry name" value="Flavoredoxin"/>
</dbReference>
<dbReference type="Pfam" id="PF01613">
    <property type="entry name" value="Flavin_Reduct"/>
    <property type="match status" value="1"/>
</dbReference>
<reference evidence="5" key="1">
    <citation type="submission" date="2020-12" db="EMBL/GenBank/DDBJ databases">
        <title>Taurinivorans muris gen. nov., sp. nov., fundamental and realized metabolic niche of a ubiquitous sulfidogenic bacterium in the murine intestine.</title>
        <authorList>
            <person name="Ye H."/>
            <person name="Hanson B.T."/>
            <person name="Loy A."/>
        </authorList>
    </citation>
    <scope>NUCLEOTIDE SEQUENCE</scope>
    <source>
        <strain evidence="5">LT0009</strain>
    </source>
</reference>
<sequence length="169" mass="18721">MKALSHLLDSAKLIDPNPVSLVCSKTPSGITNLATVSWWTYLSLDPATIGFAMMKPSYTGEMVRTNKKVVLTVPSDKISPKQIMQCGSFTGRTKEKVKEFGIELKSLPDCDIQIPVHSVIAIQCALREFVDAGDHYFYICDVENVYGDENETPLFAWKGYSKIAPAKEV</sequence>
<dbReference type="PANTHER" id="PTHR43567:SF1">
    <property type="entry name" value="FLAVOREDOXIN"/>
    <property type="match status" value="1"/>
</dbReference>
<dbReference type="SMART" id="SM00903">
    <property type="entry name" value="Flavin_Reduct"/>
    <property type="match status" value="1"/>
</dbReference>
<evidence type="ECO:0000313" key="5">
    <source>
        <dbReference type="EMBL" id="UWX06010.1"/>
    </source>
</evidence>
<feature type="domain" description="Flavin reductase like" evidence="4">
    <location>
        <begin position="13"/>
        <end position="162"/>
    </location>
</feature>
<dbReference type="InterPro" id="IPR012349">
    <property type="entry name" value="Split_barrel_FMN-bd"/>
</dbReference>
<evidence type="ECO:0000256" key="2">
    <source>
        <dbReference type="ARBA" id="ARBA00022630"/>
    </source>
</evidence>
<dbReference type="Gene3D" id="2.30.110.10">
    <property type="entry name" value="Electron Transport, Fmn-binding Protein, Chain A"/>
    <property type="match status" value="1"/>
</dbReference>
<keyword evidence="2" id="KW-0285">Flavoprotein</keyword>
<evidence type="ECO:0000259" key="4">
    <source>
        <dbReference type="SMART" id="SM00903"/>
    </source>
</evidence>
<comment type="cofactor">
    <cofactor evidence="1">
        <name>FMN</name>
        <dbReference type="ChEBI" id="CHEBI:58210"/>
    </cofactor>
</comment>
<protein>
    <submittedName>
        <fullName evidence="5">Flavin reductase family protein</fullName>
    </submittedName>
</protein>
<evidence type="ECO:0000256" key="1">
    <source>
        <dbReference type="ARBA" id="ARBA00001917"/>
    </source>
</evidence>
<dbReference type="SUPFAM" id="SSF50475">
    <property type="entry name" value="FMN-binding split barrel"/>
    <property type="match status" value="1"/>
</dbReference>